<sequence length="306" mass="32644">MTPTAPIAITGATGFVGQAVVEAAARQNIPLRALTRRDQPATPGVTWVPGDLTDHTALAELVRGCEAVLHIAGVVSAPDAAGFHAGNVAGTQAVLRATQDAGIARLICVSSLSAREPQLSLYGQSKQQAEQLVMATGLDWTIVRPPAVYGPRDREILELFRAARWGLVPMPPRGRTSVIHVDDLARLLLALVPAGPLISGKIFEPDDGLAGCWDHQHLARAIGHAVGRRVWAPNLPAWLLHAAARADGLLRGKGAKLTRDRVGYMIHPDWGCGTAFAVPPSIWQPQVETTAGLRATADWYRAQGWL</sequence>
<evidence type="ECO:0000259" key="1">
    <source>
        <dbReference type="Pfam" id="PF13460"/>
    </source>
</evidence>
<dbReference type="RefSeq" id="WP_161389872.1">
    <property type="nucleotide sequence ID" value="NZ_JBHSCP010000001.1"/>
</dbReference>
<dbReference type="SUPFAM" id="SSF51735">
    <property type="entry name" value="NAD(P)-binding Rossmann-fold domains"/>
    <property type="match status" value="1"/>
</dbReference>
<dbReference type="InterPro" id="IPR051207">
    <property type="entry name" value="ComplexI_NDUFA9_subunit"/>
</dbReference>
<evidence type="ECO:0000313" key="3">
    <source>
        <dbReference type="Proteomes" id="UP000469430"/>
    </source>
</evidence>
<reference evidence="2 3" key="1">
    <citation type="submission" date="2019-12" db="EMBL/GenBank/DDBJ databases">
        <title>Genomic-based taxomic classification of the family Erythrobacteraceae.</title>
        <authorList>
            <person name="Xu L."/>
        </authorList>
    </citation>
    <scope>NUCLEOTIDE SEQUENCE [LARGE SCALE GENOMIC DNA]</scope>
    <source>
        <strain evidence="2 3">S36</strain>
    </source>
</reference>
<evidence type="ECO:0000313" key="2">
    <source>
        <dbReference type="EMBL" id="MXO98211.1"/>
    </source>
</evidence>
<name>A0A6I4TSW0_9SPHN</name>
<protein>
    <submittedName>
        <fullName evidence="2">NAD(P)H-binding protein</fullName>
    </submittedName>
</protein>
<organism evidence="2 3">
    <name type="scientific">Croceibacterium xixiisoli</name>
    <dbReference type="NCBI Taxonomy" id="1476466"/>
    <lineage>
        <taxon>Bacteria</taxon>
        <taxon>Pseudomonadati</taxon>
        <taxon>Pseudomonadota</taxon>
        <taxon>Alphaproteobacteria</taxon>
        <taxon>Sphingomonadales</taxon>
        <taxon>Erythrobacteraceae</taxon>
        <taxon>Croceibacterium</taxon>
    </lineage>
</organism>
<dbReference type="InterPro" id="IPR036291">
    <property type="entry name" value="NAD(P)-bd_dom_sf"/>
</dbReference>
<dbReference type="GO" id="GO:0044877">
    <property type="term" value="F:protein-containing complex binding"/>
    <property type="evidence" value="ECO:0007669"/>
    <property type="project" value="TreeGrafter"/>
</dbReference>
<dbReference type="Pfam" id="PF13460">
    <property type="entry name" value="NAD_binding_10"/>
    <property type="match status" value="1"/>
</dbReference>
<accession>A0A6I4TSW0</accession>
<proteinExistence type="predicted"/>
<comment type="caution">
    <text evidence="2">The sequence shown here is derived from an EMBL/GenBank/DDBJ whole genome shotgun (WGS) entry which is preliminary data.</text>
</comment>
<dbReference type="Gene3D" id="3.40.50.720">
    <property type="entry name" value="NAD(P)-binding Rossmann-like Domain"/>
    <property type="match status" value="1"/>
</dbReference>
<dbReference type="PANTHER" id="PTHR12126:SF11">
    <property type="entry name" value="NADH DEHYDROGENASE [UBIQUINONE] 1 ALPHA SUBCOMPLEX SUBUNIT 9, MITOCHONDRIAL"/>
    <property type="match status" value="1"/>
</dbReference>
<feature type="domain" description="NAD(P)-binding" evidence="1">
    <location>
        <begin position="11"/>
        <end position="150"/>
    </location>
</feature>
<dbReference type="InterPro" id="IPR016040">
    <property type="entry name" value="NAD(P)-bd_dom"/>
</dbReference>
<dbReference type="EMBL" id="WTYJ01000001">
    <property type="protein sequence ID" value="MXO98211.1"/>
    <property type="molecule type" value="Genomic_DNA"/>
</dbReference>
<keyword evidence="3" id="KW-1185">Reference proteome</keyword>
<gene>
    <name evidence="2" type="ORF">GRI97_04325</name>
</gene>
<dbReference type="Proteomes" id="UP000469430">
    <property type="component" value="Unassembled WGS sequence"/>
</dbReference>
<dbReference type="AlphaFoldDB" id="A0A6I4TSW0"/>
<dbReference type="OrthoDB" id="9814124at2"/>
<dbReference type="PANTHER" id="PTHR12126">
    <property type="entry name" value="NADH-UBIQUINONE OXIDOREDUCTASE 39 KDA SUBUNIT-RELATED"/>
    <property type="match status" value="1"/>
</dbReference>